<accession>A0ABR8PYA8</accession>
<evidence type="ECO:0000256" key="3">
    <source>
        <dbReference type="ARBA" id="ARBA00023004"/>
    </source>
</evidence>
<sequence length="483" mass="55023">MESVWNHSCKFDNRNSLSGNLETNVLIIGAGIAGLLTGYLLKEKGIDSIIIDAEKICSGNTENTTAKITSQHNIIYEKIIREFGLEKAKQYAYANELAIKKYREIIEKNNIDCDLEEKDAYIYTLYEDDRIQKELEAALEVGIKAEIVHKTSLPFGIRDALKYKDQAQFNPLKFLNFISKDLEIYENTRALEVEDNLVKTDKGEIRANHIVVATHYPIINVPGFYFTRMHQDRTYVIALENAGDVDGMYIDLDKNGYSFRNYKNLLILGGASKRTGENKEGGAYDNLRKKAKEFYPNSKEVFNWSAQDCITPDGVPYIGQYSSNTPNLYVETGFNKWGMTSSMVAAMIISDMIVGKENEFNEIFSPHRFDFTASINQLTKDGIETIKNFSMQKIYIPKEHIDHVKSGEAEIVEYDGKKVGVYKDLEGKYHIVSTKCAHLGCQLQWNKDELIWECPCHGSRYDYDGNWIESPSIYSLSNADGEK</sequence>
<dbReference type="EMBL" id="JACSRA010000037">
    <property type="protein sequence ID" value="MBD7913152.1"/>
    <property type="molecule type" value="Genomic_DNA"/>
</dbReference>
<dbReference type="InterPro" id="IPR036922">
    <property type="entry name" value="Rieske_2Fe-2S_sf"/>
</dbReference>
<evidence type="ECO:0000313" key="8">
    <source>
        <dbReference type="EMBL" id="MBD7913152.1"/>
    </source>
</evidence>
<evidence type="ECO:0000256" key="2">
    <source>
        <dbReference type="ARBA" id="ARBA00022723"/>
    </source>
</evidence>
<comment type="caution">
    <text evidence="8">The sequence shown here is derived from an EMBL/GenBank/DDBJ whole genome shotgun (WGS) entry which is preliminary data.</text>
</comment>
<dbReference type="Gene3D" id="3.50.50.60">
    <property type="entry name" value="FAD/NAD(P)-binding domain"/>
    <property type="match status" value="1"/>
</dbReference>
<keyword evidence="2" id="KW-0479">Metal-binding</keyword>
<keyword evidence="5" id="KW-1015">Disulfide bond</keyword>
<reference evidence="8 9" key="1">
    <citation type="submission" date="2020-08" db="EMBL/GenBank/DDBJ databases">
        <title>A Genomic Blueprint of the Chicken Gut Microbiome.</title>
        <authorList>
            <person name="Gilroy R."/>
            <person name="Ravi A."/>
            <person name="Getino M."/>
            <person name="Pursley I."/>
            <person name="Horton D.L."/>
            <person name="Alikhan N.-F."/>
            <person name="Baker D."/>
            <person name="Gharbi K."/>
            <person name="Hall N."/>
            <person name="Watson M."/>
            <person name="Adriaenssens E.M."/>
            <person name="Foster-Nyarko E."/>
            <person name="Jarju S."/>
            <person name="Secka A."/>
            <person name="Antonio M."/>
            <person name="Oren A."/>
            <person name="Chaudhuri R."/>
            <person name="La Ragione R.M."/>
            <person name="Hildebrand F."/>
            <person name="Pallen M.J."/>
        </authorList>
    </citation>
    <scope>NUCLEOTIDE SEQUENCE [LARGE SCALE GENOMIC DNA]</scope>
    <source>
        <strain evidence="8 9">Sa3CVN1</strain>
    </source>
</reference>
<dbReference type="SUPFAM" id="SSF50022">
    <property type="entry name" value="ISP domain"/>
    <property type="match status" value="1"/>
</dbReference>
<feature type="transmembrane region" description="Helical" evidence="6">
    <location>
        <begin position="21"/>
        <end position="41"/>
    </location>
</feature>
<name>A0ABR8PYA8_9CLOT</name>
<dbReference type="RefSeq" id="WP_191770052.1">
    <property type="nucleotide sequence ID" value="NZ_JACSRA010000037.1"/>
</dbReference>
<keyword evidence="6" id="KW-0812">Transmembrane</keyword>
<dbReference type="InterPro" id="IPR006076">
    <property type="entry name" value="FAD-dep_OxRdtase"/>
</dbReference>
<evidence type="ECO:0000256" key="1">
    <source>
        <dbReference type="ARBA" id="ARBA00022714"/>
    </source>
</evidence>
<dbReference type="Pfam" id="PF01266">
    <property type="entry name" value="DAO"/>
    <property type="match status" value="1"/>
</dbReference>
<keyword evidence="1" id="KW-0001">2Fe-2S</keyword>
<gene>
    <name evidence="8" type="ORF">H9661_17515</name>
</gene>
<evidence type="ECO:0000256" key="5">
    <source>
        <dbReference type="ARBA" id="ARBA00023157"/>
    </source>
</evidence>
<protein>
    <submittedName>
        <fullName evidence="8">FAD-dependent oxidoreductase</fullName>
    </submittedName>
</protein>
<dbReference type="Gene3D" id="2.102.10.10">
    <property type="entry name" value="Rieske [2Fe-2S] iron-sulphur domain"/>
    <property type="match status" value="1"/>
</dbReference>
<dbReference type="SUPFAM" id="SSF51905">
    <property type="entry name" value="FAD/NAD(P)-binding domain"/>
    <property type="match status" value="1"/>
</dbReference>
<dbReference type="InterPro" id="IPR036188">
    <property type="entry name" value="FAD/NAD-bd_sf"/>
</dbReference>
<keyword evidence="6" id="KW-1133">Transmembrane helix</keyword>
<keyword evidence="4" id="KW-0411">Iron-sulfur</keyword>
<dbReference type="InterPro" id="IPR017941">
    <property type="entry name" value="Rieske_2Fe-2S"/>
</dbReference>
<evidence type="ECO:0000256" key="4">
    <source>
        <dbReference type="ARBA" id="ARBA00023014"/>
    </source>
</evidence>
<evidence type="ECO:0000313" key="9">
    <source>
        <dbReference type="Proteomes" id="UP000627781"/>
    </source>
</evidence>
<evidence type="ECO:0000259" key="7">
    <source>
        <dbReference type="PROSITE" id="PS51296"/>
    </source>
</evidence>
<dbReference type="InterPro" id="IPR005805">
    <property type="entry name" value="Rieske_Fe-S_prot_C"/>
</dbReference>
<organism evidence="8 9">
    <name type="scientific">Clostridium cibarium</name>
    <dbReference type="NCBI Taxonomy" id="2762247"/>
    <lineage>
        <taxon>Bacteria</taxon>
        <taxon>Bacillati</taxon>
        <taxon>Bacillota</taxon>
        <taxon>Clostridia</taxon>
        <taxon>Eubacteriales</taxon>
        <taxon>Clostridiaceae</taxon>
        <taxon>Clostridium</taxon>
    </lineage>
</organism>
<dbReference type="Gene3D" id="3.30.9.10">
    <property type="entry name" value="D-Amino Acid Oxidase, subunit A, domain 2"/>
    <property type="match status" value="1"/>
</dbReference>
<keyword evidence="3" id="KW-0408">Iron</keyword>
<dbReference type="PANTHER" id="PTHR13847:SF274">
    <property type="entry name" value="RIESKE 2FE-2S IRON-SULFUR PROTEIN YHFW-RELATED"/>
    <property type="match status" value="1"/>
</dbReference>
<dbReference type="PANTHER" id="PTHR13847">
    <property type="entry name" value="SARCOSINE DEHYDROGENASE-RELATED"/>
    <property type="match status" value="1"/>
</dbReference>
<keyword evidence="9" id="KW-1185">Reference proteome</keyword>
<feature type="domain" description="Rieske" evidence="7">
    <location>
        <begin position="396"/>
        <end position="483"/>
    </location>
</feature>
<keyword evidence="6" id="KW-0472">Membrane</keyword>
<dbReference type="Proteomes" id="UP000627781">
    <property type="component" value="Unassembled WGS sequence"/>
</dbReference>
<dbReference type="PROSITE" id="PS51296">
    <property type="entry name" value="RIESKE"/>
    <property type="match status" value="1"/>
</dbReference>
<dbReference type="Pfam" id="PF00355">
    <property type="entry name" value="Rieske"/>
    <property type="match status" value="1"/>
</dbReference>
<dbReference type="PRINTS" id="PR00162">
    <property type="entry name" value="RIESKE"/>
</dbReference>
<evidence type="ECO:0000256" key="6">
    <source>
        <dbReference type="SAM" id="Phobius"/>
    </source>
</evidence>
<proteinExistence type="predicted"/>